<evidence type="ECO:0000256" key="2">
    <source>
        <dbReference type="ARBA" id="ARBA00022448"/>
    </source>
</evidence>
<evidence type="ECO:0000256" key="3">
    <source>
        <dbReference type="ARBA" id="ARBA00022982"/>
    </source>
</evidence>
<dbReference type="PRINTS" id="PR00421">
    <property type="entry name" value="THIOREDOXIN"/>
</dbReference>
<evidence type="ECO:0000313" key="9">
    <source>
        <dbReference type="Proteomes" id="UP000658720"/>
    </source>
</evidence>
<dbReference type="InterPro" id="IPR017937">
    <property type="entry name" value="Thioredoxin_CS"/>
</dbReference>
<dbReference type="PROSITE" id="PS51352">
    <property type="entry name" value="THIOREDOXIN_2"/>
    <property type="match status" value="1"/>
</dbReference>
<evidence type="ECO:0000259" key="7">
    <source>
        <dbReference type="PROSITE" id="PS51352"/>
    </source>
</evidence>
<dbReference type="Proteomes" id="UP000658720">
    <property type="component" value="Unassembled WGS sequence"/>
</dbReference>
<proteinExistence type="inferred from homology"/>
<evidence type="ECO:0000256" key="4">
    <source>
        <dbReference type="ARBA" id="ARBA00023157"/>
    </source>
</evidence>
<dbReference type="InterPro" id="IPR036249">
    <property type="entry name" value="Thioredoxin-like_sf"/>
</dbReference>
<sequence>MSLLEITDAEFEQETQGQTKPVLVYFWASWCGPCRLMAPAIQAIAKDYGDKLKVLKLEVDPNPAAVAQCKVEGVPALRLFKNNELVMAHEGAIAKPKLLELLKQELDFI</sequence>
<evidence type="ECO:0000256" key="5">
    <source>
        <dbReference type="ARBA" id="ARBA00023284"/>
    </source>
</evidence>
<keyword evidence="2" id="KW-0813">Transport</keyword>
<accession>A0ABR9VPB1</accession>
<dbReference type="PIRSF" id="PIRSF000077">
    <property type="entry name" value="Thioredoxin"/>
    <property type="match status" value="1"/>
</dbReference>
<evidence type="ECO:0000256" key="6">
    <source>
        <dbReference type="PIRNR" id="PIRNR000077"/>
    </source>
</evidence>
<evidence type="ECO:0000256" key="1">
    <source>
        <dbReference type="ARBA" id="ARBA00008987"/>
    </source>
</evidence>
<keyword evidence="5" id="KW-0676">Redox-active center</keyword>
<organism evidence="8 9">
    <name type="scientific">Synechocystis salina LEGE 00031</name>
    <dbReference type="NCBI Taxonomy" id="1828736"/>
    <lineage>
        <taxon>Bacteria</taxon>
        <taxon>Bacillati</taxon>
        <taxon>Cyanobacteriota</taxon>
        <taxon>Cyanophyceae</taxon>
        <taxon>Synechococcales</taxon>
        <taxon>Merismopediaceae</taxon>
        <taxon>Synechocystis</taxon>
    </lineage>
</organism>
<dbReference type="InterPro" id="IPR013766">
    <property type="entry name" value="Thioredoxin_domain"/>
</dbReference>
<keyword evidence="4" id="KW-1015">Disulfide bond</keyword>
<dbReference type="Pfam" id="PF00085">
    <property type="entry name" value="Thioredoxin"/>
    <property type="match status" value="1"/>
</dbReference>
<protein>
    <recommendedName>
        <fullName evidence="6">Thioredoxin</fullName>
    </recommendedName>
</protein>
<dbReference type="RefSeq" id="WP_194019095.1">
    <property type="nucleotide sequence ID" value="NZ_JADEVV010000009.1"/>
</dbReference>
<dbReference type="EMBL" id="JADEVV010000009">
    <property type="protein sequence ID" value="MBE9253170.1"/>
    <property type="molecule type" value="Genomic_DNA"/>
</dbReference>
<dbReference type="CDD" id="cd02947">
    <property type="entry name" value="TRX_family"/>
    <property type="match status" value="1"/>
</dbReference>
<gene>
    <name evidence="8" type="ORF">IQ217_04695</name>
</gene>
<reference evidence="8 9" key="1">
    <citation type="submission" date="2020-10" db="EMBL/GenBank/DDBJ databases">
        <authorList>
            <person name="Castelo-Branco R."/>
            <person name="Eusebio N."/>
            <person name="Adriana R."/>
            <person name="Vieira A."/>
            <person name="Brugerolle De Fraissinette N."/>
            <person name="Rezende De Castro R."/>
            <person name="Schneider M.P."/>
            <person name="Vasconcelos V."/>
            <person name="Leao P.N."/>
        </authorList>
    </citation>
    <scope>NUCLEOTIDE SEQUENCE [LARGE SCALE GENOMIC DNA]</scope>
    <source>
        <strain evidence="8 9">LEGE 00031</strain>
    </source>
</reference>
<dbReference type="SUPFAM" id="SSF52833">
    <property type="entry name" value="Thioredoxin-like"/>
    <property type="match status" value="1"/>
</dbReference>
<keyword evidence="3" id="KW-0249">Electron transport</keyword>
<comment type="similarity">
    <text evidence="1 6">Belongs to the thioredoxin family.</text>
</comment>
<dbReference type="PANTHER" id="PTHR45663:SF11">
    <property type="entry name" value="GEO12009P1"/>
    <property type="match status" value="1"/>
</dbReference>
<dbReference type="InterPro" id="IPR005746">
    <property type="entry name" value="Thioredoxin"/>
</dbReference>
<dbReference type="PROSITE" id="PS00194">
    <property type="entry name" value="THIOREDOXIN_1"/>
    <property type="match status" value="1"/>
</dbReference>
<comment type="caution">
    <text evidence="8">The sequence shown here is derived from an EMBL/GenBank/DDBJ whole genome shotgun (WGS) entry which is preliminary data.</text>
</comment>
<evidence type="ECO:0000313" key="8">
    <source>
        <dbReference type="EMBL" id="MBE9253170.1"/>
    </source>
</evidence>
<name>A0ABR9VPB1_9SYNC</name>
<dbReference type="PANTHER" id="PTHR45663">
    <property type="entry name" value="GEO12009P1"/>
    <property type="match status" value="1"/>
</dbReference>
<feature type="domain" description="Thioredoxin" evidence="7">
    <location>
        <begin position="1"/>
        <end position="107"/>
    </location>
</feature>
<keyword evidence="9" id="KW-1185">Reference proteome</keyword>
<dbReference type="Gene3D" id="3.40.30.10">
    <property type="entry name" value="Glutaredoxin"/>
    <property type="match status" value="1"/>
</dbReference>